<protein>
    <recommendedName>
        <fullName evidence="5">Tetratricopeptide repeat protein</fullName>
    </recommendedName>
</protein>
<dbReference type="SMART" id="SM00028">
    <property type="entry name" value="TPR"/>
    <property type="match status" value="3"/>
</dbReference>
<dbReference type="InterPro" id="IPR052384">
    <property type="entry name" value="TMTC_O-mannosyltransferase"/>
</dbReference>
<evidence type="ECO:0000256" key="2">
    <source>
        <dbReference type="SAM" id="MobiDB-lite"/>
    </source>
</evidence>
<dbReference type="SUPFAM" id="SSF48452">
    <property type="entry name" value="TPR-like"/>
    <property type="match status" value="1"/>
</dbReference>
<reference evidence="4" key="1">
    <citation type="journal article" date="2019" name="Int. J. Syst. Evol. Microbiol.">
        <title>The Global Catalogue of Microorganisms (GCM) 10K type strain sequencing project: providing services to taxonomists for standard genome sequencing and annotation.</title>
        <authorList>
            <consortium name="The Broad Institute Genomics Platform"/>
            <consortium name="The Broad Institute Genome Sequencing Center for Infectious Disease"/>
            <person name="Wu L."/>
            <person name="Ma J."/>
        </authorList>
    </citation>
    <scope>NUCLEOTIDE SEQUENCE [LARGE SCALE GENOMIC DNA]</scope>
    <source>
        <strain evidence="4">JCM 18325</strain>
    </source>
</reference>
<feature type="compositionally biased region" description="Basic and acidic residues" evidence="2">
    <location>
        <begin position="267"/>
        <end position="288"/>
    </location>
</feature>
<dbReference type="InterPro" id="IPR011990">
    <property type="entry name" value="TPR-like_helical_dom_sf"/>
</dbReference>
<proteinExistence type="predicted"/>
<sequence length="288" mass="33103">MIRKENLKMKIAVYIMIAISAITGAQNTDKLQLLTQKKANNYVYEGNNLLNEDDFVSAEMEYRKAISEKPTSVAGTYNLGNAYYSKGNLEEALYRHQQAAETAISKSEKHMAFHNIGNILMKNKQCKEAVEAYKNALRNDPTDEETRYNLGIAKECAEQQQDQNKDDNKEDKQDENKENQDQKDNQEKKDKEGENKDQQDKKDEGDQDKKEGEDQKDDEGKPKDEKEDKGKGDEEKKDQKPPKPQPGQLSPQQIKNLLEAMNNQEQKVQEKINAEKQKGVKVKTEKDW</sequence>
<evidence type="ECO:0000313" key="3">
    <source>
        <dbReference type="EMBL" id="GAA4801170.1"/>
    </source>
</evidence>
<comment type="caution">
    <text evidence="3">The sequence shown here is derived from an EMBL/GenBank/DDBJ whole genome shotgun (WGS) entry which is preliminary data.</text>
</comment>
<evidence type="ECO:0000313" key="4">
    <source>
        <dbReference type="Proteomes" id="UP001501433"/>
    </source>
</evidence>
<evidence type="ECO:0000256" key="1">
    <source>
        <dbReference type="PROSITE-ProRule" id="PRU00339"/>
    </source>
</evidence>
<feature type="compositionally biased region" description="Polar residues" evidence="2">
    <location>
        <begin position="249"/>
        <end position="266"/>
    </location>
</feature>
<gene>
    <name evidence="3" type="ORF">GCM10023330_03740</name>
</gene>
<dbReference type="Pfam" id="PF13432">
    <property type="entry name" value="TPR_16"/>
    <property type="match status" value="1"/>
</dbReference>
<feature type="repeat" description="TPR" evidence="1">
    <location>
        <begin position="110"/>
        <end position="143"/>
    </location>
</feature>
<dbReference type="PANTHER" id="PTHR44216">
    <property type="entry name" value="PROTEIN O-MANNOSYL-TRANSFERASE TMTC2"/>
    <property type="match status" value="1"/>
</dbReference>
<feature type="region of interest" description="Disordered" evidence="2">
    <location>
        <begin position="157"/>
        <end position="288"/>
    </location>
</feature>
<keyword evidence="1" id="KW-0802">TPR repeat</keyword>
<dbReference type="RefSeq" id="WP_345275238.1">
    <property type="nucleotide sequence ID" value="NZ_BAABJW010000001.1"/>
</dbReference>
<dbReference type="InterPro" id="IPR019734">
    <property type="entry name" value="TPR_rpt"/>
</dbReference>
<dbReference type="PROSITE" id="PS50005">
    <property type="entry name" value="TPR"/>
    <property type="match status" value="1"/>
</dbReference>
<dbReference type="Proteomes" id="UP001501433">
    <property type="component" value="Unassembled WGS sequence"/>
</dbReference>
<keyword evidence="4" id="KW-1185">Reference proteome</keyword>
<dbReference type="EMBL" id="BAABJW010000001">
    <property type="protein sequence ID" value="GAA4801170.1"/>
    <property type="molecule type" value="Genomic_DNA"/>
</dbReference>
<feature type="compositionally biased region" description="Basic and acidic residues" evidence="2">
    <location>
        <begin position="163"/>
        <end position="241"/>
    </location>
</feature>
<dbReference type="PANTHER" id="PTHR44216:SF3">
    <property type="entry name" value="PROTEIN O-MANNOSYL-TRANSFERASE TMTC2"/>
    <property type="match status" value="1"/>
</dbReference>
<name>A0ABP9BVV2_9FLAO</name>
<organism evidence="3 4">
    <name type="scientific">Litoribaculum gwangyangense</name>
    <dbReference type="NCBI Taxonomy" id="1130722"/>
    <lineage>
        <taxon>Bacteria</taxon>
        <taxon>Pseudomonadati</taxon>
        <taxon>Bacteroidota</taxon>
        <taxon>Flavobacteriia</taxon>
        <taxon>Flavobacteriales</taxon>
        <taxon>Flavobacteriaceae</taxon>
        <taxon>Litoribaculum</taxon>
    </lineage>
</organism>
<dbReference type="Gene3D" id="1.25.40.10">
    <property type="entry name" value="Tetratricopeptide repeat domain"/>
    <property type="match status" value="2"/>
</dbReference>
<dbReference type="Pfam" id="PF13414">
    <property type="entry name" value="TPR_11"/>
    <property type="match status" value="1"/>
</dbReference>
<evidence type="ECO:0008006" key="5">
    <source>
        <dbReference type="Google" id="ProtNLM"/>
    </source>
</evidence>
<accession>A0ABP9BVV2</accession>